<evidence type="ECO:0000313" key="2">
    <source>
        <dbReference type="EMBL" id="CUP57581.1"/>
    </source>
</evidence>
<protein>
    <submittedName>
        <fullName evidence="2">Uncharacterized protein</fullName>
    </submittedName>
</protein>
<dbReference type="AlphaFoldDB" id="A0A174PDI7"/>
<feature type="region of interest" description="Disordered" evidence="1">
    <location>
        <begin position="191"/>
        <end position="215"/>
    </location>
</feature>
<name>A0A174PDI7_FLAPL</name>
<evidence type="ECO:0000256" key="1">
    <source>
        <dbReference type="SAM" id="MobiDB-lite"/>
    </source>
</evidence>
<reference evidence="2 3" key="1">
    <citation type="submission" date="2015-09" db="EMBL/GenBank/DDBJ databases">
        <authorList>
            <consortium name="Pathogen Informatics"/>
        </authorList>
    </citation>
    <scope>NUCLEOTIDE SEQUENCE [LARGE SCALE GENOMIC DNA]</scope>
    <source>
        <strain evidence="2 3">2789STDY5608854</strain>
    </source>
</reference>
<sequence>MLDFGSVLGLVHAEVGVFALEVGQDVGIPAENPQGKDHLIVVVHAAVALQVLPVTEVDRGKIHPVHLNGPHLLVPQHPVLAAGDAGAHLLHLLLPRPLGPVGLHQPAHQGVQLPLVRPQGEGLRPLGPGVVGDDGLADAVDGAEGQRAGVLLPKEGGKAPLHVPGGGHGVGDGEDAPRLHPQAVDEIAQPGHQGGGLAAARHRQQQGGPLGPEDGRLLLGIGGEGVSGFEFGVGHGVSSLSVRTVQSTPAPAESQAAVTAWSGACYTG</sequence>
<dbReference type="Proteomes" id="UP000095746">
    <property type="component" value="Unassembled WGS sequence"/>
</dbReference>
<dbReference type="EMBL" id="CYZT01000408">
    <property type="protein sequence ID" value="CUP57581.1"/>
    <property type="molecule type" value="Genomic_DNA"/>
</dbReference>
<evidence type="ECO:0000313" key="3">
    <source>
        <dbReference type="Proteomes" id="UP000095746"/>
    </source>
</evidence>
<proteinExistence type="predicted"/>
<accession>A0A174PDI7</accession>
<gene>
    <name evidence="2" type="ORF">ERS852411_03314</name>
</gene>
<organism evidence="2 3">
    <name type="scientific">Flavonifractor plautii</name>
    <name type="common">Fusobacterium plautii</name>
    <dbReference type="NCBI Taxonomy" id="292800"/>
    <lineage>
        <taxon>Bacteria</taxon>
        <taxon>Bacillati</taxon>
        <taxon>Bacillota</taxon>
        <taxon>Clostridia</taxon>
        <taxon>Eubacteriales</taxon>
        <taxon>Oscillospiraceae</taxon>
        <taxon>Flavonifractor</taxon>
    </lineage>
</organism>